<dbReference type="Pfam" id="PF00018">
    <property type="entry name" value="SH3_1"/>
    <property type="match status" value="1"/>
</dbReference>
<dbReference type="InterPro" id="IPR001452">
    <property type="entry name" value="SH3_domain"/>
</dbReference>
<keyword evidence="8 11" id="KW-0727">SH2 domain</keyword>
<dbReference type="PRINTS" id="PR00109">
    <property type="entry name" value="TYRKINASE"/>
</dbReference>
<dbReference type="SMART" id="SM00326">
    <property type="entry name" value="SH3"/>
    <property type="match status" value="1"/>
</dbReference>
<dbReference type="SUPFAM" id="SSF50044">
    <property type="entry name" value="SH3-domain"/>
    <property type="match status" value="1"/>
</dbReference>
<dbReference type="Gene3D" id="1.10.510.10">
    <property type="entry name" value="Transferase(Phosphotransferase) domain 1"/>
    <property type="match status" value="1"/>
</dbReference>
<evidence type="ECO:0000256" key="4">
    <source>
        <dbReference type="ARBA" id="ARBA00022707"/>
    </source>
</evidence>
<dbReference type="PROSITE" id="PS50002">
    <property type="entry name" value="SH3"/>
    <property type="match status" value="1"/>
</dbReference>
<name>A0ABD3W1K1_SINWO</name>
<comment type="caution">
    <text evidence="18">The sequence shown here is derived from an EMBL/GenBank/DDBJ whole genome shotgun (WGS) entry which is preliminary data.</text>
</comment>
<dbReference type="CDD" id="cd09933">
    <property type="entry name" value="SH2_Src_family"/>
    <property type="match status" value="1"/>
</dbReference>
<dbReference type="GO" id="GO:0004715">
    <property type="term" value="F:non-membrane spanning protein tyrosine kinase activity"/>
    <property type="evidence" value="ECO:0007669"/>
    <property type="project" value="UniProtKB-EC"/>
</dbReference>
<evidence type="ECO:0000313" key="19">
    <source>
        <dbReference type="Proteomes" id="UP001634394"/>
    </source>
</evidence>
<dbReference type="PROSITE" id="PS50001">
    <property type="entry name" value="SH2"/>
    <property type="match status" value="1"/>
</dbReference>
<dbReference type="InterPro" id="IPR000980">
    <property type="entry name" value="SH2"/>
</dbReference>
<keyword evidence="6 14" id="KW-0418">Kinase</keyword>
<evidence type="ECO:0000256" key="10">
    <source>
        <dbReference type="ARBA" id="ARBA00023288"/>
    </source>
</evidence>
<evidence type="ECO:0000313" key="18">
    <source>
        <dbReference type="EMBL" id="KAL3867747.1"/>
    </source>
</evidence>
<dbReference type="PANTHER" id="PTHR24418">
    <property type="entry name" value="TYROSINE-PROTEIN KINASE"/>
    <property type="match status" value="1"/>
</dbReference>
<dbReference type="GO" id="GO:0005524">
    <property type="term" value="F:ATP binding"/>
    <property type="evidence" value="ECO:0007669"/>
    <property type="project" value="UniProtKB-UniRule"/>
</dbReference>
<protein>
    <recommendedName>
        <fullName evidence="14">Tyrosine-protein kinase</fullName>
        <ecNumber evidence="14">2.7.10.2</ecNumber>
    </recommendedName>
</protein>
<dbReference type="PRINTS" id="PR00401">
    <property type="entry name" value="SH2DOMAIN"/>
</dbReference>
<evidence type="ECO:0000259" key="17">
    <source>
        <dbReference type="PROSITE" id="PS50011"/>
    </source>
</evidence>
<keyword evidence="5 13" id="KW-0547">Nucleotide-binding</keyword>
<proteinExistence type="inferred from homology"/>
<dbReference type="EMBL" id="JBJQND010000008">
    <property type="protein sequence ID" value="KAL3867747.1"/>
    <property type="molecule type" value="Genomic_DNA"/>
</dbReference>
<feature type="domain" description="Protein kinase" evidence="17">
    <location>
        <begin position="255"/>
        <end position="509"/>
    </location>
</feature>
<evidence type="ECO:0000259" key="15">
    <source>
        <dbReference type="PROSITE" id="PS50001"/>
    </source>
</evidence>
<dbReference type="CDD" id="cd05034">
    <property type="entry name" value="PTKc_Src_like"/>
    <property type="match status" value="1"/>
</dbReference>
<evidence type="ECO:0000259" key="16">
    <source>
        <dbReference type="PROSITE" id="PS50002"/>
    </source>
</evidence>
<feature type="domain" description="SH3" evidence="16">
    <location>
        <begin position="59"/>
        <end position="127"/>
    </location>
</feature>
<evidence type="ECO:0000256" key="11">
    <source>
        <dbReference type="PROSITE-ProRule" id="PRU00191"/>
    </source>
</evidence>
<comment type="catalytic activity">
    <reaction evidence="14">
        <text>L-tyrosyl-[protein] + ATP = O-phospho-L-tyrosyl-[protein] + ADP + H(+)</text>
        <dbReference type="Rhea" id="RHEA:10596"/>
        <dbReference type="Rhea" id="RHEA-COMP:10136"/>
        <dbReference type="Rhea" id="RHEA-COMP:20101"/>
        <dbReference type="ChEBI" id="CHEBI:15378"/>
        <dbReference type="ChEBI" id="CHEBI:30616"/>
        <dbReference type="ChEBI" id="CHEBI:46858"/>
        <dbReference type="ChEBI" id="CHEBI:61978"/>
        <dbReference type="ChEBI" id="CHEBI:456216"/>
        <dbReference type="EC" id="2.7.10.2"/>
    </reaction>
</comment>
<keyword evidence="9 14" id="KW-0829">Tyrosine-protein kinase</keyword>
<keyword evidence="7 13" id="KW-0067">ATP-binding</keyword>
<keyword evidence="3 14" id="KW-0808">Transferase</keyword>
<evidence type="ECO:0000256" key="7">
    <source>
        <dbReference type="ARBA" id="ARBA00022840"/>
    </source>
</evidence>
<dbReference type="InterPro" id="IPR050198">
    <property type="entry name" value="Non-receptor_tyrosine_kinases"/>
</dbReference>
<evidence type="ECO:0000256" key="12">
    <source>
        <dbReference type="PROSITE-ProRule" id="PRU00192"/>
    </source>
</evidence>
<dbReference type="Gene3D" id="3.30.200.20">
    <property type="entry name" value="Phosphorylase Kinase, domain 1"/>
    <property type="match status" value="1"/>
</dbReference>
<dbReference type="InterPro" id="IPR000719">
    <property type="entry name" value="Prot_kinase_dom"/>
</dbReference>
<dbReference type="EC" id="2.7.10.2" evidence="14"/>
<dbReference type="InterPro" id="IPR017441">
    <property type="entry name" value="Protein_kinase_ATP_BS"/>
</dbReference>
<comment type="similarity">
    <text evidence="14">Belongs to the protein kinase superfamily. Tyr protein kinase family.</text>
</comment>
<sequence length="522" mass="59852">MGGNHSLFFFKGGSGSSKVKDKKKANYAAQVSVDNSSSKLQSNSKLHGADLTGSVFHAESKGRLRALYDYDARTDDDLSFKKGDILDLIDSSYTDNDWWLVRHTNNKYSNARLEGYVPRNYVALEDTLDAQEWFMGKINRKETSRLLLAPWQKPGIFLVRESETCPGSYVLSIRDLGEDNEDCIKHYKIRNMDNGDYYITTRQTFSRLTDLVDYYKVHSDGLCRVLTKPCPKPKPVMDNLSRQTKDFWEIPRDSLEFIVKLGAGQFGEVWKGRWNNTTYVAIKTLKPGTMSPKAFLEEAMFMKQCRHDKLVRLYAVCSEEEPIYIVTELMSKGSLLNYLREDAGRKITLVVMVDFAAQIASGMEYLEHHNWIHRDLAARNIMVGENNIAKVGDFGLAKVIQDDEYSARRGSKFPIKWTAPEAALYGRFTIKSDVWSYGILLIEILTSGAVPYPGMANREVLKQVERGYRIPKPATCPDSMYSMIRKCWDKKAENRPTFEFLSTFFDDYFMSTEPNYNESKEM</sequence>
<dbReference type="AlphaFoldDB" id="A0ABD3W1K1"/>
<feature type="domain" description="SH2" evidence="15">
    <location>
        <begin position="133"/>
        <end position="230"/>
    </location>
</feature>
<dbReference type="PROSITE" id="PS50011">
    <property type="entry name" value="PROTEIN_KINASE_DOM"/>
    <property type="match status" value="1"/>
</dbReference>
<reference evidence="18 19" key="1">
    <citation type="submission" date="2024-11" db="EMBL/GenBank/DDBJ databases">
        <title>Chromosome-level genome assembly of the freshwater bivalve Anodonta woodiana.</title>
        <authorList>
            <person name="Chen X."/>
        </authorList>
    </citation>
    <scope>NUCLEOTIDE SEQUENCE [LARGE SCALE GENOMIC DNA]</scope>
    <source>
        <strain evidence="18">MN2024</strain>
        <tissue evidence="18">Gills</tissue>
    </source>
</reference>
<dbReference type="Gene3D" id="3.30.505.10">
    <property type="entry name" value="SH2 domain"/>
    <property type="match status" value="1"/>
</dbReference>
<dbReference type="InterPro" id="IPR011009">
    <property type="entry name" value="Kinase-like_dom_sf"/>
</dbReference>
<evidence type="ECO:0000256" key="8">
    <source>
        <dbReference type="ARBA" id="ARBA00022999"/>
    </source>
</evidence>
<accession>A0ABD3W1K1</accession>
<keyword evidence="2" id="KW-0597">Phosphoprotein</keyword>
<dbReference type="InterPro" id="IPR036860">
    <property type="entry name" value="SH2_dom_sf"/>
</dbReference>
<dbReference type="Pfam" id="PF07714">
    <property type="entry name" value="PK_Tyr_Ser-Thr"/>
    <property type="match status" value="1"/>
</dbReference>
<evidence type="ECO:0000256" key="1">
    <source>
        <dbReference type="ARBA" id="ARBA00022443"/>
    </source>
</evidence>
<evidence type="ECO:0000256" key="2">
    <source>
        <dbReference type="ARBA" id="ARBA00022553"/>
    </source>
</evidence>
<dbReference type="PRINTS" id="PR00452">
    <property type="entry name" value="SH3DOMAIN"/>
</dbReference>
<dbReference type="CDD" id="cd11845">
    <property type="entry name" value="SH3_Src_like"/>
    <property type="match status" value="1"/>
</dbReference>
<evidence type="ECO:0000256" key="9">
    <source>
        <dbReference type="ARBA" id="ARBA00023137"/>
    </source>
</evidence>
<keyword evidence="1 12" id="KW-0728">SH3 domain</keyword>
<dbReference type="SUPFAM" id="SSF56112">
    <property type="entry name" value="Protein kinase-like (PK-like)"/>
    <property type="match status" value="1"/>
</dbReference>
<gene>
    <name evidence="18" type="ORF">ACJMK2_040603</name>
</gene>
<dbReference type="InterPro" id="IPR036028">
    <property type="entry name" value="SH3-like_dom_sf"/>
</dbReference>
<dbReference type="InterPro" id="IPR001245">
    <property type="entry name" value="Ser-Thr/Tyr_kinase_cat_dom"/>
</dbReference>
<dbReference type="Pfam" id="PF00017">
    <property type="entry name" value="SH2"/>
    <property type="match status" value="1"/>
</dbReference>
<evidence type="ECO:0000256" key="6">
    <source>
        <dbReference type="ARBA" id="ARBA00022777"/>
    </source>
</evidence>
<dbReference type="SUPFAM" id="SSF55550">
    <property type="entry name" value="SH2 domain"/>
    <property type="match status" value="1"/>
</dbReference>
<keyword evidence="4" id="KW-0519">Myristate</keyword>
<dbReference type="SMART" id="SM00252">
    <property type="entry name" value="SH2"/>
    <property type="match status" value="1"/>
</dbReference>
<dbReference type="FunFam" id="3.30.200.20:FF:000036">
    <property type="entry name" value="Tyrosine-protein kinase"/>
    <property type="match status" value="1"/>
</dbReference>
<evidence type="ECO:0000256" key="3">
    <source>
        <dbReference type="ARBA" id="ARBA00022679"/>
    </source>
</evidence>
<evidence type="ECO:0000256" key="5">
    <source>
        <dbReference type="ARBA" id="ARBA00022741"/>
    </source>
</evidence>
<evidence type="ECO:0000256" key="13">
    <source>
        <dbReference type="PROSITE-ProRule" id="PRU10141"/>
    </source>
</evidence>
<feature type="binding site" evidence="13">
    <location>
        <position position="283"/>
    </location>
    <ligand>
        <name>ATP</name>
        <dbReference type="ChEBI" id="CHEBI:30616"/>
    </ligand>
</feature>
<dbReference type="FunFam" id="1.10.510.10:FF:000318">
    <property type="entry name" value="Tyrosine-protein kinase"/>
    <property type="match status" value="1"/>
</dbReference>
<evidence type="ECO:0000256" key="14">
    <source>
        <dbReference type="RuleBase" id="RU362096"/>
    </source>
</evidence>
<dbReference type="Gene3D" id="2.30.30.40">
    <property type="entry name" value="SH3 Domains"/>
    <property type="match status" value="1"/>
</dbReference>
<organism evidence="18 19">
    <name type="scientific">Sinanodonta woodiana</name>
    <name type="common">Chinese pond mussel</name>
    <name type="synonym">Anodonta woodiana</name>
    <dbReference type="NCBI Taxonomy" id="1069815"/>
    <lineage>
        <taxon>Eukaryota</taxon>
        <taxon>Metazoa</taxon>
        <taxon>Spiralia</taxon>
        <taxon>Lophotrochozoa</taxon>
        <taxon>Mollusca</taxon>
        <taxon>Bivalvia</taxon>
        <taxon>Autobranchia</taxon>
        <taxon>Heteroconchia</taxon>
        <taxon>Palaeoheterodonta</taxon>
        <taxon>Unionida</taxon>
        <taxon>Unionoidea</taxon>
        <taxon>Unionidae</taxon>
        <taxon>Unioninae</taxon>
        <taxon>Sinanodonta</taxon>
    </lineage>
</organism>
<dbReference type="Proteomes" id="UP001634394">
    <property type="component" value="Unassembled WGS sequence"/>
</dbReference>
<dbReference type="PROSITE" id="PS00107">
    <property type="entry name" value="PROTEIN_KINASE_ATP"/>
    <property type="match status" value="1"/>
</dbReference>
<dbReference type="InterPro" id="IPR020635">
    <property type="entry name" value="Tyr_kinase_cat_dom"/>
</dbReference>
<dbReference type="SMART" id="SM00219">
    <property type="entry name" value="TyrKc"/>
    <property type="match status" value="1"/>
</dbReference>
<keyword evidence="19" id="KW-1185">Reference proteome</keyword>
<keyword evidence="10" id="KW-0449">Lipoprotein</keyword>